<organism evidence="4">
    <name type="scientific">marine metagenome</name>
    <dbReference type="NCBI Taxonomy" id="408172"/>
    <lineage>
        <taxon>unclassified sequences</taxon>
        <taxon>metagenomes</taxon>
        <taxon>ecological metagenomes</taxon>
    </lineage>
</organism>
<dbReference type="InterPro" id="IPR027417">
    <property type="entry name" value="P-loop_NTPase"/>
</dbReference>
<dbReference type="EMBL" id="UINC01016085">
    <property type="protein sequence ID" value="SVA67261.1"/>
    <property type="molecule type" value="Genomic_DNA"/>
</dbReference>
<reference evidence="4" key="1">
    <citation type="submission" date="2018-05" db="EMBL/GenBank/DDBJ databases">
        <authorList>
            <person name="Lanie J.A."/>
            <person name="Ng W.-L."/>
            <person name="Kazmierczak K.M."/>
            <person name="Andrzejewski T.M."/>
            <person name="Davidsen T.M."/>
            <person name="Wayne K.J."/>
            <person name="Tettelin H."/>
            <person name="Glass J.I."/>
            <person name="Rusch D."/>
            <person name="Podicherti R."/>
            <person name="Tsui H.-C.T."/>
            <person name="Winkler M.E."/>
        </authorList>
    </citation>
    <scope>NUCLEOTIDE SEQUENCE</scope>
</reference>
<dbReference type="AlphaFoldDB" id="A0A381XS89"/>
<evidence type="ECO:0000313" key="4">
    <source>
        <dbReference type="EMBL" id="SVA67261.1"/>
    </source>
</evidence>
<accession>A0A381XS89</accession>
<dbReference type="SUPFAM" id="SSF52540">
    <property type="entry name" value="P-loop containing nucleoside triphosphate hydrolases"/>
    <property type="match status" value="1"/>
</dbReference>
<proteinExistence type="predicted"/>
<dbReference type="GO" id="GO:0005886">
    <property type="term" value="C:plasma membrane"/>
    <property type="evidence" value="ECO:0007669"/>
    <property type="project" value="TreeGrafter"/>
</dbReference>
<dbReference type="Pfam" id="PF00437">
    <property type="entry name" value="T2SSE"/>
    <property type="match status" value="1"/>
</dbReference>
<dbReference type="Gene3D" id="3.30.300.160">
    <property type="entry name" value="Type II secretion system, protein E, N-terminal domain"/>
    <property type="match status" value="1"/>
</dbReference>
<dbReference type="InterPro" id="IPR007831">
    <property type="entry name" value="T2SS_GspE_N"/>
</dbReference>
<keyword evidence="2" id="KW-0067">ATP-binding</keyword>
<keyword evidence="1" id="KW-0547">Nucleotide-binding</keyword>
<protein>
    <recommendedName>
        <fullName evidence="3">Bacterial type II secretion system protein E domain-containing protein</fullName>
    </recommendedName>
</protein>
<dbReference type="FunFam" id="3.40.50.300:FF:000398">
    <property type="entry name" value="Type IV pilus assembly ATPase PilB"/>
    <property type="match status" value="1"/>
</dbReference>
<feature type="domain" description="Bacterial type II secretion system protein E" evidence="3">
    <location>
        <begin position="367"/>
        <end position="381"/>
    </location>
</feature>
<name>A0A381XS89_9ZZZZ</name>
<evidence type="ECO:0000259" key="3">
    <source>
        <dbReference type="PROSITE" id="PS00662"/>
    </source>
</evidence>
<dbReference type="SUPFAM" id="SSF160246">
    <property type="entry name" value="EspE N-terminal domain-like"/>
    <property type="match status" value="1"/>
</dbReference>
<gene>
    <name evidence="4" type="ORF">METZ01_LOCUS120115</name>
</gene>
<dbReference type="Gene3D" id="3.30.450.90">
    <property type="match status" value="1"/>
</dbReference>
<sequence length="546" mass="60554">MNRSLGQIMITENLLTLEQVEEAVTFKNENRCHFGAACVELGLLTERQVMEVLGIQLYMPVIRMSNFNIDSEALEFIPKDRARRLKVIPLFVIEDTLTVATSEPLNITAVDEIRKMSNKRIQMVLAKEKNIELAIDRSYVSTSGYSEDGGYGDEAAVEEAVSDEENIQVADNILLEAVRGGASDIHIEPGERRLRVRFRVDGVLSKFSTMPPNRTPGLVSRFKVMAGIDIAESRKPQDGRFKTEVEQGKPVDVRVSTYPTPYGEKVVMRVLDQSKGLVSLDKMGFEPDTISLWKKAYSSGNGIVLVTGPTGSGKSTTLYATLTRINTVEEHIITIEDPVERQLEGIIQGHVNERAGMTFAAALRSMMRQDPDVIMVGEMRDRETADLAIRAALTGHLVFSTLHTNSAAASYTRLVDMGCDPFLLTTTIRAILAQRLIRTLCYKCKVKYKPTEKDLKSLGVEKLDGFIYHANSKGCKTCGKDGYKGRAGIYELLIPNEAINEAVKNTASAEEVSRIAKDHKMKTLQEAALVSIKKGETSVEEINRVL</sequence>
<dbReference type="PANTHER" id="PTHR30258:SF1">
    <property type="entry name" value="PROTEIN TRANSPORT PROTEIN HOFB HOMOLOG"/>
    <property type="match status" value="1"/>
</dbReference>
<dbReference type="PROSITE" id="PS00662">
    <property type="entry name" value="T2SP_E"/>
    <property type="match status" value="1"/>
</dbReference>
<evidence type="ECO:0000256" key="1">
    <source>
        <dbReference type="ARBA" id="ARBA00022741"/>
    </source>
</evidence>
<dbReference type="InterPro" id="IPR001482">
    <property type="entry name" value="T2SS/T4SS_dom"/>
</dbReference>
<dbReference type="GO" id="GO:0005524">
    <property type="term" value="F:ATP binding"/>
    <property type="evidence" value="ECO:0007669"/>
    <property type="project" value="UniProtKB-KW"/>
</dbReference>
<dbReference type="Pfam" id="PF05157">
    <property type="entry name" value="MshEN"/>
    <property type="match status" value="1"/>
</dbReference>
<dbReference type="Gene3D" id="3.40.50.300">
    <property type="entry name" value="P-loop containing nucleotide triphosphate hydrolases"/>
    <property type="match status" value="1"/>
</dbReference>
<dbReference type="FunFam" id="3.30.300.160:FF:000002">
    <property type="entry name" value="Type II secretion system protein E"/>
    <property type="match status" value="1"/>
</dbReference>
<dbReference type="CDD" id="cd01129">
    <property type="entry name" value="PulE-GspE-like"/>
    <property type="match status" value="1"/>
</dbReference>
<dbReference type="InterPro" id="IPR037257">
    <property type="entry name" value="T2SS_E_N_sf"/>
</dbReference>
<dbReference type="PANTHER" id="PTHR30258">
    <property type="entry name" value="TYPE II SECRETION SYSTEM PROTEIN GSPE-RELATED"/>
    <property type="match status" value="1"/>
</dbReference>
<dbReference type="GO" id="GO:0016887">
    <property type="term" value="F:ATP hydrolysis activity"/>
    <property type="evidence" value="ECO:0007669"/>
    <property type="project" value="TreeGrafter"/>
</dbReference>
<evidence type="ECO:0000256" key="2">
    <source>
        <dbReference type="ARBA" id="ARBA00022840"/>
    </source>
</evidence>